<feature type="signal peptide" evidence="2">
    <location>
        <begin position="1"/>
        <end position="30"/>
    </location>
</feature>
<keyword evidence="1" id="KW-0472">Membrane</keyword>
<evidence type="ECO:0000313" key="3">
    <source>
        <dbReference type="EMBL" id="KAF5349919.1"/>
    </source>
</evidence>
<evidence type="ECO:0000256" key="2">
    <source>
        <dbReference type="SAM" id="SignalP"/>
    </source>
</evidence>
<name>A0A8H5FUX4_9AGAR</name>
<gene>
    <name evidence="3" type="ORF">D9756_009182</name>
</gene>
<protein>
    <submittedName>
        <fullName evidence="3">Uncharacterized protein</fullName>
    </submittedName>
</protein>
<comment type="caution">
    <text evidence="3">The sequence shown here is derived from an EMBL/GenBank/DDBJ whole genome shotgun (WGS) entry which is preliminary data.</text>
</comment>
<keyword evidence="2" id="KW-0732">Signal</keyword>
<dbReference type="EMBL" id="JAACJO010000015">
    <property type="protein sequence ID" value="KAF5349919.1"/>
    <property type="molecule type" value="Genomic_DNA"/>
</dbReference>
<reference evidence="3 4" key="1">
    <citation type="journal article" date="2020" name="ISME J.">
        <title>Uncovering the hidden diversity of litter-decomposition mechanisms in mushroom-forming fungi.</title>
        <authorList>
            <person name="Floudas D."/>
            <person name="Bentzer J."/>
            <person name="Ahren D."/>
            <person name="Johansson T."/>
            <person name="Persson P."/>
            <person name="Tunlid A."/>
        </authorList>
    </citation>
    <scope>NUCLEOTIDE SEQUENCE [LARGE SCALE GENOMIC DNA]</scope>
    <source>
        <strain evidence="3 4">CBS 146.42</strain>
    </source>
</reference>
<organism evidence="3 4">
    <name type="scientific">Leucocoprinus leucothites</name>
    <dbReference type="NCBI Taxonomy" id="201217"/>
    <lineage>
        <taxon>Eukaryota</taxon>
        <taxon>Fungi</taxon>
        <taxon>Dikarya</taxon>
        <taxon>Basidiomycota</taxon>
        <taxon>Agaricomycotina</taxon>
        <taxon>Agaricomycetes</taxon>
        <taxon>Agaricomycetidae</taxon>
        <taxon>Agaricales</taxon>
        <taxon>Agaricineae</taxon>
        <taxon>Agaricaceae</taxon>
        <taxon>Leucocoprinus</taxon>
    </lineage>
</organism>
<evidence type="ECO:0000313" key="4">
    <source>
        <dbReference type="Proteomes" id="UP000559027"/>
    </source>
</evidence>
<dbReference type="Proteomes" id="UP000559027">
    <property type="component" value="Unassembled WGS sequence"/>
</dbReference>
<proteinExistence type="predicted"/>
<sequence length="158" mass="17176">MPLLSLVHPPHTLSVLHSFPLLLVPHLLSGLPPTYNVSQQNLSPTTSQLALPLQALKSCTPLRSTRLPQKLSPSDKPWLSTPDSGARLSWWITFSCMILGLIGAGALCYLGTTEALKLLPSQLCLVMDDSFSGTGNGPQGLDDINWTTRGLPQRVRKR</sequence>
<dbReference type="OrthoDB" id="4781at2759"/>
<keyword evidence="1" id="KW-0812">Transmembrane</keyword>
<accession>A0A8H5FUX4</accession>
<keyword evidence="1" id="KW-1133">Transmembrane helix</keyword>
<feature type="chain" id="PRO_5034662142" evidence="2">
    <location>
        <begin position="31"/>
        <end position="158"/>
    </location>
</feature>
<keyword evidence="4" id="KW-1185">Reference proteome</keyword>
<dbReference type="AlphaFoldDB" id="A0A8H5FUX4"/>
<evidence type="ECO:0000256" key="1">
    <source>
        <dbReference type="SAM" id="Phobius"/>
    </source>
</evidence>
<feature type="transmembrane region" description="Helical" evidence="1">
    <location>
        <begin position="88"/>
        <end position="110"/>
    </location>
</feature>